<feature type="region of interest" description="Disordered" evidence="1">
    <location>
        <begin position="180"/>
        <end position="201"/>
    </location>
</feature>
<dbReference type="RefSeq" id="WP_117368163.1">
    <property type="nucleotide sequence ID" value="NZ_CP027033.1"/>
</dbReference>
<reference evidence="3" key="1">
    <citation type="submission" date="2018-02" db="EMBL/GenBank/DDBJ databases">
        <title>Phenotypic and genomic properties of facultatively anaerobic sulfur-reducing natronoarchaea from hypersaline soda lakes.</title>
        <authorList>
            <person name="Sorokin D.Y."/>
            <person name="Kublanov I.V."/>
            <person name="Roman P."/>
            <person name="Sinninghe Damste J.S."/>
            <person name="Golyshin P.N."/>
            <person name="Rojo D."/>
            <person name="Ciordia S."/>
            <person name="Mena M.D.C."/>
            <person name="Ferrer M."/>
            <person name="Messina E."/>
            <person name="Smedile F."/>
            <person name="La Spada G."/>
            <person name="La Cono V."/>
            <person name="Yakimov M.M."/>
        </authorList>
    </citation>
    <scope>NUCLEOTIDE SEQUENCE [LARGE SCALE GENOMIC DNA]</scope>
    <source>
        <strain evidence="3">AArc-Mg</strain>
    </source>
</reference>
<proteinExistence type="predicted"/>
<keyword evidence="3" id="KW-1185">Reference proteome</keyword>
<evidence type="ECO:0000313" key="3">
    <source>
        <dbReference type="Proteomes" id="UP000258613"/>
    </source>
</evidence>
<evidence type="ECO:0000313" key="2">
    <source>
        <dbReference type="EMBL" id="AXR81488.1"/>
    </source>
</evidence>
<dbReference type="KEGG" id="nag:AArcMg_1475"/>
<dbReference type="Gene3D" id="2.60.120.200">
    <property type="match status" value="1"/>
</dbReference>
<dbReference type="Pfam" id="PF13385">
    <property type="entry name" value="Laminin_G_3"/>
    <property type="match status" value="1"/>
</dbReference>
<dbReference type="OrthoDB" id="350713at2157"/>
<dbReference type="AlphaFoldDB" id="A0A346PPP3"/>
<protein>
    <recommendedName>
        <fullName evidence="4">LamG domain-containing protein</fullName>
    </recommendedName>
</protein>
<evidence type="ECO:0008006" key="4">
    <source>
        <dbReference type="Google" id="ProtNLM"/>
    </source>
</evidence>
<dbReference type="GeneID" id="37641964"/>
<accession>A0A346PPP3</accession>
<dbReference type="EMBL" id="CP027033">
    <property type="protein sequence ID" value="AXR81488.1"/>
    <property type="molecule type" value="Genomic_DNA"/>
</dbReference>
<dbReference type="InterPro" id="IPR013320">
    <property type="entry name" value="ConA-like_dom_sf"/>
</dbReference>
<gene>
    <name evidence="2" type="ORF">AArcMg_1475</name>
</gene>
<name>A0A346PPP3_9EURY</name>
<dbReference type="Proteomes" id="UP000258613">
    <property type="component" value="Chromosome"/>
</dbReference>
<dbReference type="SUPFAM" id="SSF49899">
    <property type="entry name" value="Concanavalin A-like lectins/glucanases"/>
    <property type="match status" value="1"/>
</dbReference>
<organism evidence="2 3">
    <name type="scientific">Natrarchaeobaculum sulfurireducens</name>
    <dbReference type="NCBI Taxonomy" id="2044521"/>
    <lineage>
        <taxon>Archaea</taxon>
        <taxon>Methanobacteriati</taxon>
        <taxon>Methanobacteriota</taxon>
        <taxon>Stenosarchaea group</taxon>
        <taxon>Halobacteria</taxon>
        <taxon>Halobacteriales</taxon>
        <taxon>Natrialbaceae</taxon>
        <taxon>Natrarchaeobaculum</taxon>
    </lineage>
</organism>
<feature type="compositionally biased region" description="Acidic residues" evidence="1">
    <location>
        <begin position="190"/>
        <end position="199"/>
    </location>
</feature>
<evidence type="ECO:0000256" key="1">
    <source>
        <dbReference type="SAM" id="MobiDB-lite"/>
    </source>
</evidence>
<sequence length="771" mass="86519">MTDWRVYHPEQDAIDDHVTDVWAKDAFNRFAREAEILLDDPNGEALAVYQRGTPIELQVYAAGEWRTRWGGFVVDPKTEEDETQVTLYGHDLWLRKRNVMSNYEEMTIREILKDLIDRLTPLQWDDELVDIEDNRTLSIKFSGQQLDEVISELSTYSGDEDFGATNDRRFWFQRRGTRQSSRDITPDSYTDAEFDEDGTNDANQVTVYYDDGDSSVTVNDRDAQEELAESIGAEDRVILDVTKSYPETESEENARNKAEDILNNRSVMRTGTVTTWDSFDVFPGDEMYVDIPEHDVDKEMAVAAIEYHWTEDETEITLASGDEGVVDALVDLSDEVERIDSRDADEDALRTEIVNQLLDYEVSLNVTAYERTVPENQFLAGDWHGNLGHPDVGGGYLGDMTSEWEEFESVFADEVAVTYTEPSATSSEPATEGEDYLTFGVGEWTHDYSEGVLNDTIDDDPNTLHLGIPTDGANLYWPMLDDPSDNIAAASWELYPHEGVETGLNGPRGAGAWHFPGGDSYATTSGDYLGSSEMDEFSFAIWFKPDHIRDSGYDTLFETADGPGEYVRLEIGSGGSVAFRIRHDWEQADSAFVDAPTEGDWALVVGSYDNGTMELWTDGDSGTTTGAEPPTTYNDVYVGASINEGDNFQGDIGPVVIRENESWTEDDFDAFRGRSTGDARWRTETVEFDSPTQPEVRLASYDLDGGSIQLTITGSPGHFSDEEEVTIDLDGDSTYSPFWSTSHEEFRIEVSPSSLGRLNNPTMDRVYLWDN</sequence>